<sequence>MLIVDKNNNDDKLIISADWCVKFAGGGTEHFRTLLTAICCDLIVVRMQQPALKNGTDADGKLHFNPPASSSSCCFSSSSGTAFSSTATGLPALPFWLLPYPFAPLPSPITPQLQYHLSNQWMPSATAAPALPPPTVAGGNLLNALNANGKSIEAPVPTPSSSYSYPSSSFPSFSHPPAGISTPNEPPFVDRIGESARNRFGRPYISGRPLLLCDRQKIIKMYREGRRKIAIAREIGVTHSCVSKVIRRFEETGMLESKNSRTASCACPGDADGHDPRICRHARFVHLSASSSSTQLPSYEINKMPIRQQIIQHNLPKKFSIEWILSEHRPS</sequence>
<dbReference type="InterPro" id="IPR009057">
    <property type="entry name" value="Homeodomain-like_sf"/>
</dbReference>
<keyword evidence="6" id="KW-0804">Transcription</keyword>
<reference evidence="9" key="2">
    <citation type="submission" date="2014-05" db="EMBL/GenBank/DDBJ databases">
        <title>The genome and life-stage specific transcriptomes of Globodera pallida elucidate key aspects of plant parasitism by a cyst nematode.</title>
        <authorList>
            <person name="Cotton J.A."/>
            <person name="Lilley C.J."/>
            <person name="Jones L.M."/>
            <person name="Kikuchi T."/>
            <person name="Reid A.J."/>
            <person name="Thorpe P."/>
            <person name="Tsai I.J."/>
            <person name="Beasley H."/>
            <person name="Blok V."/>
            <person name="Cock P.J.A."/>
            <person name="Van den Akker S.E."/>
            <person name="Holroyd N."/>
            <person name="Hunt M."/>
            <person name="Mantelin S."/>
            <person name="Naghra H."/>
            <person name="Pain A."/>
            <person name="Palomares-Rius J.E."/>
            <person name="Zarowiecki M."/>
            <person name="Berriman M."/>
            <person name="Jones J.T."/>
            <person name="Urwin P.E."/>
        </authorList>
    </citation>
    <scope>NUCLEOTIDE SEQUENCE [LARGE SCALE GENOMIC DNA]</scope>
    <source>
        <strain evidence="9">Lindley</strain>
    </source>
</reference>
<dbReference type="GO" id="GO:0000981">
    <property type="term" value="F:DNA-binding transcription factor activity, RNA polymerase II-specific"/>
    <property type="evidence" value="ECO:0007669"/>
    <property type="project" value="TreeGrafter"/>
</dbReference>
<organism evidence="9 10">
    <name type="scientific">Globodera pallida</name>
    <name type="common">Potato cyst nematode worm</name>
    <name type="synonym">Heterodera pallida</name>
    <dbReference type="NCBI Taxonomy" id="36090"/>
    <lineage>
        <taxon>Eukaryota</taxon>
        <taxon>Metazoa</taxon>
        <taxon>Ecdysozoa</taxon>
        <taxon>Nematoda</taxon>
        <taxon>Chromadorea</taxon>
        <taxon>Rhabditida</taxon>
        <taxon>Tylenchina</taxon>
        <taxon>Tylenchomorpha</taxon>
        <taxon>Tylenchoidea</taxon>
        <taxon>Heteroderidae</taxon>
        <taxon>Heteroderinae</taxon>
        <taxon>Globodera</taxon>
    </lineage>
</organism>
<evidence type="ECO:0000256" key="4">
    <source>
        <dbReference type="ARBA" id="ARBA00023015"/>
    </source>
</evidence>
<dbReference type="AlphaFoldDB" id="A0A183BXY5"/>
<reference evidence="9" key="1">
    <citation type="submission" date="2013-12" db="EMBL/GenBank/DDBJ databases">
        <authorList>
            <person name="Aslett M."/>
        </authorList>
    </citation>
    <scope>NUCLEOTIDE SEQUENCE [LARGE SCALE GENOMIC DNA]</scope>
    <source>
        <strain evidence="9">Lindley</strain>
    </source>
</reference>
<dbReference type="Gene3D" id="1.10.10.10">
    <property type="entry name" value="Winged helix-like DNA-binding domain superfamily/Winged helix DNA-binding domain"/>
    <property type="match status" value="1"/>
</dbReference>
<dbReference type="PANTHER" id="PTHR45636">
    <property type="entry name" value="PAIRED BOX PROTEIN PAX-6-RELATED-RELATED"/>
    <property type="match status" value="1"/>
</dbReference>
<proteinExistence type="predicted"/>
<feature type="domain" description="Paired" evidence="8">
    <location>
        <begin position="193"/>
        <end position="328"/>
    </location>
</feature>
<dbReference type="SMART" id="SM00351">
    <property type="entry name" value="PAX"/>
    <property type="match status" value="1"/>
</dbReference>
<keyword evidence="5" id="KW-0238">DNA-binding</keyword>
<evidence type="ECO:0000313" key="10">
    <source>
        <dbReference type="WBParaSite" id="GPLIN_000547500"/>
    </source>
</evidence>
<comment type="subcellular location">
    <subcellularLocation>
        <location evidence="1">Nucleus</location>
    </subcellularLocation>
</comment>
<evidence type="ECO:0000256" key="3">
    <source>
        <dbReference type="ARBA" id="ARBA00022724"/>
    </source>
</evidence>
<dbReference type="InterPro" id="IPR036388">
    <property type="entry name" value="WH-like_DNA-bd_sf"/>
</dbReference>
<evidence type="ECO:0000259" key="8">
    <source>
        <dbReference type="PROSITE" id="PS51057"/>
    </source>
</evidence>
<dbReference type="InterPro" id="IPR043565">
    <property type="entry name" value="PAX_fam"/>
</dbReference>
<dbReference type="SUPFAM" id="SSF46689">
    <property type="entry name" value="Homeodomain-like"/>
    <property type="match status" value="1"/>
</dbReference>
<evidence type="ECO:0000256" key="1">
    <source>
        <dbReference type="ARBA" id="ARBA00004123"/>
    </source>
</evidence>
<keyword evidence="2" id="KW-0217">Developmental protein</keyword>
<name>A0A183BXY5_GLOPA</name>
<keyword evidence="7" id="KW-0539">Nucleus</keyword>
<keyword evidence="4" id="KW-0805">Transcription regulation</keyword>
<dbReference type="GO" id="GO:0005634">
    <property type="term" value="C:nucleus"/>
    <property type="evidence" value="ECO:0007669"/>
    <property type="project" value="UniProtKB-SubCell"/>
</dbReference>
<dbReference type="InterPro" id="IPR001523">
    <property type="entry name" value="Paired_dom"/>
</dbReference>
<keyword evidence="9" id="KW-1185">Reference proteome</keyword>
<protein>
    <submittedName>
        <fullName evidence="10">Paired domain-containing protein</fullName>
    </submittedName>
</protein>
<dbReference type="PROSITE" id="PS51057">
    <property type="entry name" value="PAIRED_2"/>
    <property type="match status" value="1"/>
</dbReference>
<evidence type="ECO:0000256" key="5">
    <source>
        <dbReference type="ARBA" id="ARBA00023125"/>
    </source>
</evidence>
<evidence type="ECO:0000313" key="9">
    <source>
        <dbReference type="Proteomes" id="UP000050741"/>
    </source>
</evidence>
<dbReference type="PRINTS" id="PR00027">
    <property type="entry name" value="PAIREDBOX"/>
</dbReference>
<dbReference type="Proteomes" id="UP000050741">
    <property type="component" value="Unassembled WGS sequence"/>
</dbReference>
<dbReference type="Pfam" id="PF00292">
    <property type="entry name" value="PAX"/>
    <property type="match status" value="1"/>
</dbReference>
<evidence type="ECO:0000256" key="2">
    <source>
        <dbReference type="ARBA" id="ARBA00022473"/>
    </source>
</evidence>
<keyword evidence="3" id="KW-0563">Paired box</keyword>
<evidence type="ECO:0000256" key="6">
    <source>
        <dbReference type="ARBA" id="ARBA00023163"/>
    </source>
</evidence>
<dbReference type="WBParaSite" id="GPLIN_000547500">
    <property type="protein sequence ID" value="GPLIN_000547500"/>
    <property type="gene ID" value="GPLIN_000547500"/>
</dbReference>
<dbReference type="PANTHER" id="PTHR45636:SF42">
    <property type="entry name" value="PROTEIN CBR-NPAX-1"/>
    <property type="match status" value="1"/>
</dbReference>
<evidence type="ECO:0000256" key="7">
    <source>
        <dbReference type="ARBA" id="ARBA00023242"/>
    </source>
</evidence>
<reference evidence="10" key="3">
    <citation type="submission" date="2016-06" db="UniProtKB">
        <authorList>
            <consortium name="WormBaseParasite"/>
        </authorList>
    </citation>
    <scope>IDENTIFICATION</scope>
</reference>
<accession>A0A183BXY5</accession>
<dbReference type="GO" id="GO:0000978">
    <property type="term" value="F:RNA polymerase II cis-regulatory region sequence-specific DNA binding"/>
    <property type="evidence" value="ECO:0007669"/>
    <property type="project" value="TreeGrafter"/>
</dbReference>